<dbReference type="InterPro" id="IPR029060">
    <property type="entry name" value="PIN-like_dom_sf"/>
</dbReference>
<proteinExistence type="predicted"/>
<organism evidence="1 2">
    <name type="scientific">Hydrogenovibrio crunogenus</name>
    <dbReference type="NCBI Taxonomy" id="39765"/>
    <lineage>
        <taxon>Bacteria</taxon>
        <taxon>Pseudomonadati</taxon>
        <taxon>Pseudomonadota</taxon>
        <taxon>Gammaproteobacteria</taxon>
        <taxon>Thiotrichales</taxon>
        <taxon>Piscirickettsiaceae</taxon>
        <taxon>Hydrogenovibrio</taxon>
    </lineage>
</organism>
<dbReference type="SUPFAM" id="SSF88723">
    <property type="entry name" value="PIN domain-like"/>
    <property type="match status" value="1"/>
</dbReference>
<dbReference type="InterPro" id="IPR021799">
    <property type="entry name" value="PIN-like_prokaryotic"/>
</dbReference>
<dbReference type="EMBL" id="CP032096">
    <property type="protein sequence ID" value="QBZ82374.1"/>
    <property type="molecule type" value="Genomic_DNA"/>
</dbReference>
<dbReference type="Gene3D" id="3.40.50.1010">
    <property type="entry name" value="5'-nuclease"/>
    <property type="match status" value="1"/>
</dbReference>
<sequence length="159" mass="17646">MQILISDANIFIDLEDGELLDKLFQLRFTFKTPDILYSEELEAQHSHLIENGLQLTELNETSMHYAMALVAQSSGPSTNDCFALASAKQEGCPLLTGDDALRKLAKKEGVVVMGTLWIVEQMVHGQAISVDEAKDAYSKMKVAGSRLPWDLAFSRLDEI</sequence>
<dbReference type="RefSeq" id="WP_135795087.1">
    <property type="nucleotide sequence ID" value="NZ_CP032096.1"/>
</dbReference>
<dbReference type="AlphaFoldDB" id="A0A4V1C8M0"/>
<evidence type="ECO:0000313" key="2">
    <source>
        <dbReference type="Proteomes" id="UP000296201"/>
    </source>
</evidence>
<protein>
    <submittedName>
        <fullName evidence="1">Nucleotide-binding protein</fullName>
    </submittedName>
</protein>
<reference evidence="1 2" key="1">
    <citation type="submission" date="2018-08" db="EMBL/GenBank/DDBJ databases">
        <title>Horizontal acquisition of hydrogen conversion ability and other habitat adaptations in Hydrogenovibrio crunogenus strains.</title>
        <authorList>
            <person name="Gonnella G."/>
            <person name="Adam N."/>
            <person name="Perner M."/>
        </authorList>
    </citation>
    <scope>NUCLEOTIDE SEQUENCE [LARGE SCALE GENOMIC DNA]</scope>
    <source>
        <strain evidence="1 2">SP-41</strain>
    </source>
</reference>
<gene>
    <name evidence="1" type="ORF">GHNINEIG_00404</name>
</gene>
<dbReference type="Pfam" id="PF11848">
    <property type="entry name" value="DUF3368"/>
    <property type="match status" value="1"/>
</dbReference>
<dbReference type="OrthoDB" id="7359859at2"/>
<evidence type="ECO:0000313" key="1">
    <source>
        <dbReference type="EMBL" id="QBZ82374.1"/>
    </source>
</evidence>
<dbReference type="CDD" id="cd18685">
    <property type="entry name" value="PIN_VapC-like"/>
    <property type="match status" value="1"/>
</dbReference>
<name>A0A4V1C8M0_9GAMM</name>
<accession>A0A4V1C8M0</accession>
<keyword evidence="2" id="KW-1185">Reference proteome</keyword>
<dbReference type="Proteomes" id="UP000296201">
    <property type="component" value="Chromosome"/>
</dbReference>